<dbReference type="Gene3D" id="1.20.120.450">
    <property type="entry name" value="dinb family like domain"/>
    <property type="match status" value="1"/>
</dbReference>
<evidence type="ECO:0000313" key="4">
    <source>
        <dbReference type="Proteomes" id="UP000637980"/>
    </source>
</evidence>
<dbReference type="SUPFAM" id="SSF109854">
    <property type="entry name" value="DinB/YfiT-like putative metalloenzymes"/>
    <property type="match status" value="1"/>
</dbReference>
<dbReference type="InterPro" id="IPR034660">
    <property type="entry name" value="DinB/YfiT-like"/>
</dbReference>
<name>A0ABQ3E5S5_9HYPH</name>
<comment type="similarity">
    <text evidence="1">Belongs to the DinB family.</text>
</comment>
<protein>
    <recommendedName>
        <fullName evidence="5">Damage-inducible protein DinB</fullName>
    </recommendedName>
</protein>
<keyword evidence="2" id="KW-0479">Metal-binding</keyword>
<dbReference type="Pfam" id="PF05163">
    <property type="entry name" value="DinB"/>
    <property type="match status" value="1"/>
</dbReference>
<evidence type="ECO:0008006" key="5">
    <source>
        <dbReference type="Google" id="ProtNLM"/>
    </source>
</evidence>
<gene>
    <name evidence="3" type="ORF">GCM10007094_07690</name>
</gene>
<comment type="caution">
    <text evidence="3">The sequence shown here is derived from an EMBL/GenBank/DDBJ whole genome shotgun (WGS) entry which is preliminary data.</text>
</comment>
<sequence>MTLNHNITVDWFYTSALEGKPLGINAFEPEYPFEDLASLFDAQRKSDAKLVKLVESWKPEDLSTLRTLRDDKPWREQTDRILMHLFQHQIHHRGQVHAMLSGTSVKPPQLDDFYLGNERDQAARKDDFAALGFSETDIWPQREWQDS</sequence>
<dbReference type="InterPro" id="IPR007837">
    <property type="entry name" value="DinB"/>
</dbReference>
<evidence type="ECO:0000313" key="3">
    <source>
        <dbReference type="EMBL" id="GHB22014.1"/>
    </source>
</evidence>
<dbReference type="EMBL" id="BMXE01000001">
    <property type="protein sequence ID" value="GHB22014.1"/>
    <property type="molecule type" value="Genomic_DNA"/>
</dbReference>
<keyword evidence="4" id="KW-1185">Reference proteome</keyword>
<evidence type="ECO:0000256" key="1">
    <source>
        <dbReference type="ARBA" id="ARBA00008635"/>
    </source>
</evidence>
<organism evidence="3 4">
    <name type="scientific">Pseudovibrio japonicus</name>
    <dbReference type="NCBI Taxonomy" id="366534"/>
    <lineage>
        <taxon>Bacteria</taxon>
        <taxon>Pseudomonadati</taxon>
        <taxon>Pseudomonadota</taxon>
        <taxon>Alphaproteobacteria</taxon>
        <taxon>Hyphomicrobiales</taxon>
        <taxon>Stappiaceae</taxon>
        <taxon>Pseudovibrio</taxon>
    </lineage>
</organism>
<dbReference type="Proteomes" id="UP000637980">
    <property type="component" value="Unassembled WGS sequence"/>
</dbReference>
<accession>A0ABQ3E5S5</accession>
<evidence type="ECO:0000256" key="2">
    <source>
        <dbReference type="ARBA" id="ARBA00022723"/>
    </source>
</evidence>
<proteinExistence type="inferred from homology"/>
<reference evidence="4" key="1">
    <citation type="journal article" date="2019" name="Int. J. Syst. Evol. Microbiol.">
        <title>The Global Catalogue of Microorganisms (GCM) 10K type strain sequencing project: providing services to taxonomists for standard genome sequencing and annotation.</title>
        <authorList>
            <consortium name="The Broad Institute Genomics Platform"/>
            <consortium name="The Broad Institute Genome Sequencing Center for Infectious Disease"/>
            <person name="Wu L."/>
            <person name="Ma J."/>
        </authorList>
    </citation>
    <scope>NUCLEOTIDE SEQUENCE [LARGE SCALE GENOMIC DNA]</scope>
    <source>
        <strain evidence="4">KCTC 12861</strain>
    </source>
</reference>